<dbReference type="Pfam" id="PF03729">
    <property type="entry name" value="DUF308"/>
    <property type="match status" value="2"/>
</dbReference>
<evidence type="ECO:0000313" key="3">
    <source>
        <dbReference type="Proteomes" id="UP000186551"/>
    </source>
</evidence>
<dbReference type="OrthoDB" id="7059775at2"/>
<organism evidence="2 3">
    <name type="scientific">Pontibacter flavimaris</name>
    <dbReference type="NCBI Taxonomy" id="1797110"/>
    <lineage>
        <taxon>Bacteria</taxon>
        <taxon>Pseudomonadati</taxon>
        <taxon>Bacteroidota</taxon>
        <taxon>Cytophagia</taxon>
        <taxon>Cytophagales</taxon>
        <taxon>Hymenobacteraceae</taxon>
        <taxon>Pontibacter</taxon>
    </lineage>
</organism>
<proteinExistence type="predicted"/>
<reference evidence="2 3" key="1">
    <citation type="submission" date="2016-03" db="EMBL/GenBank/DDBJ databases">
        <title>Genome sequence of Pontibacter sp. nov., of the family cytophagaceae, isolated from marine sediment of the Yellow Sea, China.</title>
        <authorList>
            <person name="Zhang G."/>
            <person name="Zhang R."/>
        </authorList>
    </citation>
    <scope>NUCLEOTIDE SEQUENCE [LARGE SCALE GENOMIC DNA]</scope>
    <source>
        <strain evidence="2 3">S10-8</strain>
    </source>
</reference>
<sequence length="184" mass="20588">MNPSRARITSHWYLPLLLGILFIALGVWVLVTPLESFLALAIFFAVTFLISGVLEIVYAITNRHSIKKWGWSLAVGIVDLVIGIILVSTPALSMVVLPLYVGLGVLFRAILAIGWAFELRRREVPNWGWLLVIGILGLLFALIMLWNPLFGGLTIVIYTGLALISIGVFQVFLSLRLKKYRDLW</sequence>
<dbReference type="InterPro" id="IPR052712">
    <property type="entry name" value="Acid_resist_chaperone_HdeD"/>
</dbReference>
<evidence type="ECO:0008006" key="4">
    <source>
        <dbReference type="Google" id="ProtNLM"/>
    </source>
</evidence>
<dbReference type="AlphaFoldDB" id="A0A1Q5P8N8"/>
<feature type="transmembrane region" description="Helical" evidence="1">
    <location>
        <begin position="12"/>
        <end position="31"/>
    </location>
</feature>
<feature type="transmembrane region" description="Helical" evidence="1">
    <location>
        <begin position="70"/>
        <end position="91"/>
    </location>
</feature>
<accession>A0A1Q5P8N8</accession>
<keyword evidence="1" id="KW-0472">Membrane</keyword>
<feature type="transmembrane region" description="Helical" evidence="1">
    <location>
        <begin position="97"/>
        <end position="117"/>
    </location>
</feature>
<evidence type="ECO:0000313" key="2">
    <source>
        <dbReference type="EMBL" id="OKL38605.1"/>
    </source>
</evidence>
<keyword evidence="1" id="KW-1133">Transmembrane helix</keyword>
<feature type="transmembrane region" description="Helical" evidence="1">
    <location>
        <begin position="129"/>
        <end position="149"/>
    </location>
</feature>
<dbReference type="PANTHER" id="PTHR34989">
    <property type="entry name" value="PROTEIN HDED"/>
    <property type="match status" value="1"/>
</dbReference>
<dbReference type="InterPro" id="IPR005325">
    <property type="entry name" value="DUF308_memb"/>
</dbReference>
<feature type="transmembrane region" description="Helical" evidence="1">
    <location>
        <begin position="37"/>
        <end position="58"/>
    </location>
</feature>
<dbReference type="PANTHER" id="PTHR34989:SF1">
    <property type="entry name" value="PROTEIN HDED"/>
    <property type="match status" value="1"/>
</dbReference>
<dbReference type="GO" id="GO:0005886">
    <property type="term" value="C:plasma membrane"/>
    <property type="evidence" value="ECO:0007669"/>
    <property type="project" value="TreeGrafter"/>
</dbReference>
<comment type="caution">
    <text evidence="2">The sequence shown here is derived from an EMBL/GenBank/DDBJ whole genome shotgun (WGS) entry which is preliminary data.</text>
</comment>
<dbReference type="EMBL" id="LVWA01000012">
    <property type="protein sequence ID" value="OKL38605.1"/>
    <property type="molecule type" value="Genomic_DNA"/>
</dbReference>
<feature type="transmembrane region" description="Helical" evidence="1">
    <location>
        <begin position="155"/>
        <end position="175"/>
    </location>
</feature>
<name>A0A1Q5P8N8_9BACT</name>
<dbReference type="Proteomes" id="UP000186551">
    <property type="component" value="Unassembled WGS sequence"/>
</dbReference>
<keyword evidence="1" id="KW-0812">Transmembrane</keyword>
<keyword evidence="3" id="KW-1185">Reference proteome</keyword>
<dbReference type="STRING" id="1797110.A3841_05500"/>
<gene>
    <name evidence="2" type="ORF">A3841_05500</name>
</gene>
<evidence type="ECO:0000256" key="1">
    <source>
        <dbReference type="SAM" id="Phobius"/>
    </source>
</evidence>
<protein>
    <recommendedName>
        <fullName evidence="4">HdeD family acid-resistance protein</fullName>
    </recommendedName>
</protein>